<dbReference type="InterPro" id="IPR036412">
    <property type="entry name" value="HAD-like_sf"/>
</dbReference>
<dbReference type="OrthoDB" id="9807630at2"/>
<dbReference type="InterPro" id="IPR023198">
    <property type="entry name" value="PGP-like_dom2"/>
</dbReference>
<protein>
    <recommendedName>
        <fullName evidence="3">HAD family hydrolase</fullName>
    </recommendedName>
</protein>
<name>A0A084JS61_9FIRM</name>
<proteinExistence type="predicted"/>
<comment type="caution">
    <text evidence="1">The sequence shown here is derived from an EMBL/GenBank/DDBJ whole genome shotgun (WGS) entry which is preliminary data.</text>
</comment>
<dbReference type="InterPro" id="IPR023214">
    <property type="entry name" value="HAD_sf"/>
</dbReference>
<dbReference type="STRING" id="29354.IO98_01045"/>
<dbReference type="GO" id="GO:0005829">
    <property type="term" value="C:cytosol"/>
    <property type="evidence" value="ECO:0007669"/>
    <property type="project" value="TreeGrafter"/>
</dbReference>
<dbReference type="EMBL" id="JPME01000002">
    <property type="protein sequence ID" value="KEZ91795.1"/>
    <property type="molecule type" value="Genomic_DNA"/>
</dbReference>
<evidence type="ECO:0008006" key="3">
    <source>
        <dbReference type="Google" id="ProtNLM"/>
    </source>
</evidence>
<dbReference type="RefSeq" id="WP_038277181.1">
    <property type="nucleotide sequence ID" value="NZ_JPME01000002.1"/>
</dbReference>
<reference evidence="1 2" key="1">
    <citation type="submission" date="2014-07" db="EMBL/GenBank/DDBJ databases">
        <title>Draft genome of Clostridium celerecrescens 152B isolated from sediments associated with methane hydrate from Krishna Godavari basin.</title>
        <authorList>
            <person name="Honkalas V.S."/>
            <person name="Dabir A.P."/>
            <person name="Arora P."/>
            <person name="Dhakephalkar P.K."/>
        </authorList>
    </citation>
    <scope>NUCLEOTIDE SEQUENCE [LARGE SCALE GENOMIC DNA]</scope>
    <source>
        <strain evidence="1 2">152B</strain>
    </source>
</reference>
<dbReference type="SUPFAM" id="SSF56784">
    <property type="entry name" value="HAD-like"/>
    <property type="match status" value="1"/>
</dbReference>
<dbReference type="SFLD" id="SFLDG01129">
    <property type="entry name" value="C1.5:_HAD__Beta-PGM__Phosphata"/>
    <property type="match status" value="1"/>
</dbReference>
<dbReference type="InterPro" id="IPR041492">
    <property type="entry name" value="HAD_2"/>
</dbReference>
<organism evidence="1 2">
    <name type="scientific">Lacrimispora celerecrescens</name>
    <dbReference type="NCBI Taxonomy" id="29354"/>
    <lineage>
        <taxon>Bacteria</taxon>
        <taxon>Bacillati</taxon>
        <taxon>Bacillota</taxon>
        <taxon>Clostridia</taxon>
        <taxon>Lachnospirales</taxon>
        <taxon>Lachnospiraceae</taxon>
        <taxon>Lacrimispora</taxon>
    </lineage>
</organism>
<dbReference type="InterPro" id="IPR006439">
    <property type="entry name" value="HAD-SF_hydro_IA"/>
</dbReference>
<evidence type="ECO:0000313" key="1">
    <source>
        <dbReference type="EMBL" id="KEZ91795.1"/>
    </source>
</evidence>
<evidence type="ECO:0000313" key="2">
    <source>
        <dbReference type="Proteomes" id="UP000028525"/>
    </source>
</evidence>
<dbReference type="NCBIfam" id="TIGR01549">
    <property type="entry name" value="HAD-SF-IA-v1"/>
    <property type="match status" value="1"/>
</dbReference>
<gene>
    <name evidence="1" type="ORF">IO98_01045</name>
</gene>
<dbReference type="PANTHER" id="PTHR43434">
    <property type="entry name" value="PHOSPHOGLYCOLATE PHOSPHATASE"/>
    <property type="match status" value="1"/>
</dbReference>
<dbReference type="InterPro" id="IPR050155">
    <property type="entry name" value="HAD-like_hydrolase_sf"/>
</dbReference>
<dbReference type="Pfam" id="PF13419">
    <property type="entry name" value="HAD_2"/>
    <property type="match status" value="1"/>
</dbReference>
<dbReference type="GO" id="GO:0008967">
    <property type="term" value="F:phosphoglycolate phosphatase activity"/>
    <property type="evidence" value="ECO:0007669"/>
    <property type="project" value="TreeGrafter"/>
</dbReference>
<dbReference type="AlphaFoldDB" id="A0A084JS61"/>
<dbReference type="PANTHER" id="PTHR43434:SF26">
    <property type="entry name" value="PYROPHOSPHATASE PPAX"/>
    <property type="match status" value="1"/>
</dbReference>
<dbReference type="GO" id="GO:0006281">
    <property type="term" value="P:DNA repair"/>
    <property type="evidence" value="ECO:0007669"/>
    <property type="project" value="TreeGrafter"/>
</dbReference>
<sequence length="209" mass="23589">MRYKHIVFDIDGTLIDTEYAVLHSLQDTLIAVTGINKEINELTFALGIPGKNALKKLNIPERSFSLILEDWERCMCKYSNTVCIFQGISDLLEALVQSGYELGIVTSKTREEFKQDFESFDISNCFTAIICADDTVEHKPEPDPLFKYMEVTNASNNEMLYIGDSAYDRECAKGAKVDFALAGWGSHSREIQADYYLEKPDDLLSILGD</sequence>
<keyword evidence="2" id="KW-1185">Reference proteome</keyword>
<dbReference type="Gene3D" id="1.10.150.240">
    <property type="entry name" value="Putative phosphatase, domain 2"/>
    <property type="match status" value="1"/>
</dbReference>
<dbReference type="SFLD" id="SFLDS00003">
    <property type="entry name" value="Haloacid_Dehalogenase"/>
    <property type="match status" value="1"/>
</dbReference>
<dbReference type="Proteomes" id="UP000028525">
    <property type="component" value="Unassembled WGS sequence"/>
</dbReference>
<dbReference type="Gene3D" id="3.40.50.1000">
    <property type="entry name" value="HAD superfamily/HAD-like"/>
    <property type="match status" value="1"/>
</dbReference>
<accession>A0A084JS61</accession>